<dbReference type="Pfam" id="PF15430">
    <property type="entry name" value="SVWC"/>
    <property type="match status" value="1"/>
</dbReference>
<dbReference type="EMBL" id="GACK01004180">
    <property type="protein sequence ID" value="JAA60854.1"/>
    <property type="molecule type" value="mRNA"/>
</dbReference>
<evidence type="ECO:0000313" key="5">
    <source>
        <dbReference type="EMBL" id="JAA60854.1"/>
    </source>
</evidence>
<feature type="domain" description="Single" evidence="4">
    <location>
        <begin position="37"/>
        <end position="101"/>
    </location>
</feature>
<protein>
    <submittedName>
        <fullName evidence="5">Putative 8.9 kDa family member</fullName>
    </submittedName>
</protein>
<comment type="subcellular location">
    <subcellularLocation>
        <location evidence="1">Secreted</location>
    </subcellularLocation>
</comment>
<feature type="chain" id="PRO_5003982036" evidence="3">
    <location>
        <begin position="23"/>
        <end position="101"/>
    </location>
</feature>
<evidence type="ECO:0000256" key="3">
    <source>
        <dbReference type="SAM" id="SignalP"/>
    </source>
</evidence>
<evidence type="ECO:0000256" key="1">
    <source>
        <dbReference type="ARBA" id="ARBA00004613"/>
    </source>
</evidence>
<accession>L7MCD1</accession>
<reference evidence="5" key="2">
    <citation type="journal article" date="2015" name="J. Proteomics">
        <title>Sexual differences in the sialomes of the zebra tick, Rhipicephalus pulchellus.</title>
        <authorList>
            <person name="Tan A.W."/>
            <person name="Francischetti I.M."/>
            <person name="Slovak M."/>
            <person name="Kini R.M."/>
            <person name="Ribeiro J.M."/>
        </authorList>
    </citation>
    <scope>NUCLEOTIDE SEQUENCE</scope>
    <source>
        <tissue evidence="5">Salivary gland</tissue>
    </source>
</reference>
<name>L7MCD1_RHIPC</name>
<proteinExistence type="evidence at transcript level"/>
<dbReference type="InterPro" id="IPR029277">
    <property type="entry name" value="SVWC_dom"/>
</dbReference>
<dbReference type="GO" id="GO:0005576">
    <property type="term" value="C:extracellular region"/>
    <property type="evidence" value="ECO:0007669"/>
    <property type="project" value="UniProtKB-SubCell"/>
</dbReference>
<reference evidence="5" key="1">
    <citation type="submission" date="2012-11" db="EMBL/GenBank/DDBJ databases">
        <authorList>
            <person name="Lucero-Rivera Y.E."/>
            <person name="Tovar-Ramirez D."/>
        </authorList>
    </citation>
    <scope>NUCLEOTIDE SEQUENCE</scope>
    <source>
        <tissue evidence="5">Salivary gland</tissue>
    </source>
</reference>
<evidence type="ECO:0000256" key="2">
    <source>
        <dbReference type="ARBA" id="ARBA00022525"/>
    </source>
</evidence>
<feature type="signal peptide" evidence="3">
    <location>
        <begin position="1"/>
        <end position="22"/>
    </location>
</feature>
<keyword evidence="2" id="KW-0964">Secreted</keyword>
<keyword evidence="3" id="KW-0732">Signal</keyword>
<dbReference type="SMART" id="SM01318">
    <property type="entry name" value="SVWC"/>
    <property type="match status" value="1"/>
</dbReference>
<organism evidence="5">
    <name type="scientific">Rhipicephalus pulchellus</name>
    <name type="common">Yellow backed tick</name>
    <name type="synonym">Dermacentor pulchellus</name>
    <dbReference type="NCBI Taxonomy" id="72859"/>
    <lineage>
        <taxon>Eukaryota</taxon>
        <taxon>Metazoa</taxon>
        <taxon>Ecdysozoa</taxon>
        <taxon>Arthropoda</taxon>
        <taxon>Chelicerata</taxon>
        <taxon>Arachnida</taxon>
        <taxon>Acari</taxon>
        <taxon>Parasitiformes</taxon>
        <taxon>Ixodida</taxon>
        <taxon>Ixodoidea</taxon>
        <taxon>Ixodidae</taxon>
        <taxon>Rhipicephalinae</taxon>
        <taxon>Rhipicephalus</taxon>
        <taxon>Rhipicephalus</taxon>
    </lineage>
</organism>
<sequence>MLRFILLYGALSFVLVFRNVPGQSVETYNVNVTNGSCYYNGTKYEKGENDTPGFCGLWFCDTDQKTLTLVNCSNPKRPPPPCVLDEPQGAAYPGCCPDSIC</sequence>
<evidence type="ECO:0000259" key="4">
    <source>
        <dbReference type="SMART" id="SM01318"/>
    </source>
</evidence>
<dbReference type="AlphaFoldDB" id="L7MCD1"/>